<dbReference type="FunFam" id="1.20.970.10:FF:000009">
    <property type="entry name" value="Anthranilate phosphoribosyltransferase, chloroplastic"/>
    <property type="match status" value="1"/>
</dbReference>
<protein>
    <recommendedName>
        <fullName evidence="7">Glycosyl transferase family 3 domain-containing protein</fullName>
    </recommendedName>
</protein>
<keyword evidence="2" id="KW-0808">Transferase</keyword>
<reference evidence="5 6" key="1">
    <citation type="journal article" date="2019" name="G3 (Bethesda)">
        <title>Sequencing of a Wild Apple (Malus baccata) Genome Unravels the Differences Between Cultivated and Wild Apple Species Regarding Disease Resistance and Cold Tolerance.</title>
        <authorList>
            <person name="Chen X."/>
        </authorList>
    </citation>
    <scope>NUCLEOTIDE SEQUENCE [LARGE SCALE GENOMIC DNA]</scope>
    <source>
        <strain evidence="6">cv. Shandingzi</strain>
        <tissue evidence="5">Leaves</tissue>
    </source>
</reference>
<dbReference type="SUPFAM" id="SSF52418">
    <property type="entry name" value="Nucleoside phosphorylase/phosphoribosyltransferase catalytic domain"/>
    <property type="match status" value="2"/>
</dbReference>
<proteinExistence type="inferred from homology"/>
<dbReference type="STRING" id="106549.A0A540KEM8"/>
<evidence type="ECO:0008006" key="7">
    <source>
        <dbReference type="Google" id="ProtNLM"/>
    </source>
</evidence>
<dbReference type="HAMAP" id="MF_00211">
    <property type="entry name" value="TrpD"/>
    <property type="match status" value="1"/>
</dbReference>
<dbReference type="InterPro" id="IPR017459">
    <property type="entry name" value="Glycosyl_Trfase_fam3_N_dom"/>
</dbReference>
<evidence type="ECO:0000256" key="2">
    <source>
        <dbReference type="ARBA" id="ARBA00022679"/>
    </source>
</evidence>
<keyword evidence="6" id="KW-1185">Reference proteome</keyword>
<evidence type="ECO:0000259" key="4">
    <source>
        <dbReference type="Pfam" id="PF02885"/>
    </source>
</evidence>
<evidence type="ECO:0000256" key="1">
    <source>
        <dbReference type="ARBA" id="ARBA00022676"/>
    </source>
</evidence>
<dbReference type="Pfam" id="PF02885">
    <property type="entry name" value="Glycos_trans_3N"/>
    <property type="match status" value="1"/>
</dbReference>
<dbReference type="GO" id="GO:0000162">
    <property type="term" value="P:L-tryptophan biosynthetic process"/>
    <property type="evidence" value="ECO:0007669"/>
    <property type="project" value="InterPro"/>
</dbReference>
<dbReference type="Gene3D" id="1.20.970.10">
    <property type="entry name" value="Transferase, Pyrimidine Nucleoside Phosphorylase, Chain C"/>
    <property type="match status" value="1"/>
</dbReference>
<dbReference type="PANTHER" id="PTHR43285">
    <property type="entry name" value="ANTHRANILATE PHOSPHORIBOSYLTRANSFERASE"/>
    <property type="match status" value="1"/>
</dbReference>
<comment type="caution">
    <text evidence="5">The sequence shown here is derived from an EMBL/GenBank/DDBJ whole genome shotgun (WGS) entry which is preliminary data.</text>
</comment>
<evidence type="ECO:0000313" key="5">
    <source>
        <dbReference type="EMBL" id="TQD72684.1"/>
    </source>
</evidence>
<evidence type="ECO:0000259" key="3">
    <source>
        <dbReference type="Pfam" id="PF00591"/>
    </source>
</evidence>
<dbReference type="Proteomes" id="UP000315295">
    <property type="component" value="Unassembled WGS sequence"/>
</dbReference>
<dbReference type="NCBIfam" id="TIGR01245">
    <property type="entry name" value="trpD"/>
    <property type="match status" value="1"/>
</dbReference>
<dbReference type="AlphaFoldDB" id="A0A540KEM8"/>
<sequence>MAVSMQLQSVTSLASLTHCTKLEFRSSCCIPSVTRTMQRSSAAGSVNAVLSSAPSVSEKPNSKPQIASFSELIESLISRVDLTEEEAEASLEFLLDGANEALISAFLVLLRAKGETYEEIVGLARALMKHSLKIEGLGDVVDIVGTGGDGANTVNISTGAAILATACGAKVAKVTSIYIDIVIFLCFVSLIKVNTIRQLFVSQQGNRSSSSACGSADVLDALGIIIDLDPEGVTRCVNEAGIGFMMAPKYHPAMHIVHPVRKKLKVKTVFNILGPLLNPARVPFAVVGVYKDDLVLKMAKALQSFGMKRALVVHSEGLDEMSPLGPGHILDVTPNKIEEFSFDPLDFGIPRCTLDDLRGGGPEYNADALKRVLSGEKGSVADAFILTAAAALLVSGRVNTLAEGISLARETQMSGKAIRILDQWVAISNTMIKDTIIY</sequence>
<dbReference type="InterPro" id="IPR000312">
    <property type="entry name" value="Glycosyl_Trfase_fam3"/>
</dbReference>
<dbReference type="PANTHER" id="PTHR43285:SF2">
    <property type="entry name" value="ANTHRANILATE PHOSPHORIBOSYLTRANSFERASE"/>
    <property type="match status" value="1"/>
</dbReference>
<keyword evidence="1" id="KW-0328">Glycosyltransferase</keyword>
<evidence type="ECO:0000313" key="6">
    <source>
        <dbReference type="Proteomes" id="UP000315295"/>
    </source>
</evidence>
<dbReference type="SUPFAM" id="SSF47648">
    <property type="entry name" value="Nucleoside phosphorylase/phosphoribosyltransferase N-terminal domain"/>
    <property type="match status" value="1"/>
</dbReference>
<feature type="domain" description="Glycosyl transferase family 3 N-terminal" evidence="4">
    <location>
        <begin position="71"/>
        <end position="130"/>
    </location>
</feature>
<feature type="domain" description="Glycosyl transferase family 3" evidence="3">
    <location>
        <begin position="201"/>
        <end position="417"/>
    </location>
</feature>
<dbReference type="InterPro" id="IPR035902">
    <property type="entry name" value="Nuc_phospho_transferase"/>
</dbReference>
<dbReference type="Pfam" id="PF00591">
    <property type="entry name" value="Glycos_transf_3"/>
    <property type="match status" value="2"/>
</dbReference>
<feature type="domain" description="Glycosyl transferase family 3" evidence="3">
    <location>
        <begin position="138"/>
        <end position="174"/>
    </location>
</feature>
<dbReference type="GO" id="GO:0005829">
    <property type="term" value="C:cytosol"/>
    <property type="evidence" value="ECO:0007669"/>
    <property type="project" value="TreeGrafter"/>
</dbReference>
<dbReference type="GO" id="GO:0004048">
    <property type="term" value="F:anthranilate phosphoribosyltransferase activity"/>
    <property type="evidence" value="ECO:0007669"/>
    <property type="project" value="InterPro"/>
</dbReference>
<gene>
    <name evidence="5" type="ORF">C1H46_041786</name>
</gene>
<accession>A0A540KEM8</accession>
<dbReference type="InterPro" id="IPR036320">
    <property type="entry name" value="Glycosyl_Trfase_fam3_N_dom_sf"/>
</dbReference>
<dbReference type="Gene3D" id="3.40.1030.10">
    <property type="entry name" value="Nucleoside phosphorylase/phosphoribosyltransferase catalytic domain"/>
    <property type="match status" value="1"/>
</dbReference>
<dbReference type="InterPro" id="IPR005940">
    <property type="entry name" value="Anthranilate_Pribosyl_Tfrase"/>
</dbReference>
<organism evidence="5 6">
    <name type="scientific">Malus baccata</name>
    <name type="common">Siberian crab apple</name>
    <name type="synonym">Pyrus baccata</name>
    <dbReference type="NCBI Taxonomy" id="106549"/>
    <lineage>
        <taxon>Eukaryota</taxon>
        <taxon>Viridiplantae</taxon>
        <taxon>Streptophyta</taxon>
        <taxon>Embryophyta</taxon>
        <taxon>Tracheophyta</taxon>
        <taxon>Spermatophyta</taxon>
        <taxon>Magnoliopsida</taxon>
        <taxon>eudicotyledons</taxon>
        <taxon>Gunneridae</taxon>
        <taxon>Pentapetalae</taxon>
        <taxon>rosids</taxon>
        <taxon>fabids</taxon>
        <taxon>Rosales</taxon>
        <taxon>Rosaceae</taxon>
        <taxon>Amygdaloideae</taxon>
        <taxon>Maleae</taxon>
        <taxon>Malus</taxon>
    </lineage>
</organism>
<name>A0A540KEM8_MALBA</name>
<dbReference type="EMBL" id="VIEB01001376">
    <property type="protein sequence ID" value="TQD72684.1"/>
    <property type="molecule type" value="Genomic_DNA"/>
</dbReference>